<accession>A0A9Q0GJB6</accession>
<name>A0A9Q0GJB6_9ROSI</name>
<dbReference type="Proteomes" id="UP001141552">
    <property type="component" value="Unassembled WGS sequence"/>
</dbReference>
<evidence type="ECO:0000313" key="1">
    <source>
        <dbReference type="EMBL" id="KAJ4850040.1"/>
    </source>
</evidence>
<comment type="caution">
    <text evidence="1">The sequence shown here is derived from an EMBL/GenBank/DDBJ whole genome shotgun (WGS) entry which is preliminary data.</text>
</comment>
<reference evidence="1" key="2">
    <citation type="journal article" date="2023" name="Plants (Basel)">
        <title>Annotation of the Turnera subulata (Passifloraceae) Draft Genome Reveals the S-Locus Evolved after the Divergence of Turneroideae from Passifloroideae in a Stepwise Manner.</title>
        <authorList>
            <person name="Henning P.M."/>
            <person name="Roalson E.H."/>
            <person name="Mir W."/>
            <person name="McCubbin A.G."/>
            <person name="Shore J.S."/>
        </authorList>
    </citation>
    <scope>NUCLEOTIDE SEQUENCE</scope>
    <source>
        <strain evidence="1">F60SS</strain>
    </source>
</reference>
<evidence type="ECO:0008006" key="3">
    <source>
        <dbReference type="Google" id="ProtNLM"/>
    </source>
</evidence>
<sequence>MCTGDHKKNPCGFVVSYRVCDLKQDSSYASLMGLDDEPLFKTYGFQFSYLPEERASIHVVAVCSDLFLRRVRKQQRLVQYYVMASLFCTDLLPYNGKLHWYNMKDIVYDPFNSGKTYFIKGSDDFTNNGNVLAICGNSRIMGWGNGASLVHSIHSSSMTFDMDAMKNLMAPLHGLGCLPNEDIVVYYSCDDYIVLCNIRTGHVKVAREMPFRIGTLCSFAIALPVWPSPILAPPSESHL</sequence>
<dbReference type="EMBL" id="JAKUCV010000433">
    <property type="protein sequence ID" value="KAJ4850040.1"/>
    <property type="molecule type" value="Genomic_DNA"/>
</dbReference>
<evidence type="ECO:0000313" key="2">
    <source>
        <dbReference type="Proteomes" id="UP001141552"/>
    </source>
</evidence>
<proteinExistence type="predicted"/>
<gene>
    <name evidence="1" type="ORF">Tsubulata_037739</name>
</gene>
<protein>
    <recommendedName>
        <fullName evidence="3">DUF295 domain-containing protein</fullName>
    </recommendedName>
</protein>
<dbReference type="AlphaFoldDB" id="A0A9Q0GJB6"/>
<organism evidence="1 2">
    <name type="scientific">Turnera subulata</name>
    <dbReference type="NCBI Taxonomy" id="218843"/>
    <lineage>
        <taxon>Eukaryota</taxon>
        <taxon>Viridiplantae</taxon>
        <taxon>Streptophyta</taxon>
        <taxon>Embryophyta</taxon>
        <taxon>Tracheophyta</taxon>
        <taxon>Spermatophyta</taxon>
        <taxon>Magnoliopsida</taxon>
        <taxon>eudicotyledons</taxon>
        <taxon>Gunneridae</taxon>
        <taxon>Pentapetalae</taxon>
        <taxon>rosids</taxon>
        <taxon>fabids</taxon>
        <taxon>Malpighiales</taxon>
        <taxon>Passifloraceae</taxon>
        <taxon>Turnera</taxon>
    </lineage>
</organism>
<keyword evidence="2" id="KW-1185">Reference proteome</keyword>
<reference evidence="1" key="1">
    <citation type="submission" date="2022-02" db="EMBL/GenBank/DDBJ databases">
        <authorList>
            <person name="Henning P.M."/>
            <person name="McCubbin A.G."/>
            <person name="Shore J.S."/>
        </authorList>
    </citation>
    <scope>NUCLEOTIDE SEQUENCE</scope>
    <source>
        <strain evidence="1">F60SS</strain>
        <tissue evidence="1">Leaves</tissue>
    </source>
</reference>